<evidence type="ECO:0000256" key="4">
    <source>
        <dbReference type="PIRSR" id="PIRSR000103-1"/>
    </source>
</evidence>
<dbReference type="InterPro" id="IPR006115">
    <property type="entry name" value="6PGDH_NADP-bd"/>
</dbReference>
<name>A0A2A7MVJ5_MYCAG</name>
<comment type="caution">
    <text evidence="8">The sequence shown here is derived from an EMBL/GenBank/DDBJ whole genome shotgun (WGS) entry which is preliminary data.</text>
</comment>
<feature type="domain" description="3-hydroxyisobutyrate dehydrogenase-like NAD-binding" evidence="6">
    <location>
        <begin position="168"/>
        <end position="280"/>
    </location>
</feature>
<evidence type="ECO:0000313" key="9">
    <source>
        <dbReference type="Proteomes" id="UP000220914"/>
    </source>
</evidence>
<dbReference type="InterPro" id="IPR013328">
    <property type="entry name" value="6PGD_dom2"/>
</dbReference>
<dbReference type="Pfam" id="PF03446">
    <property type="entry name" value="NAD_binding_2"/>
    <property type="match status" value="1"/>
</dbReference>
<protein>
    <submittedName>
        <fullName evidence="7">3-hydroxyisobutyrate dehydrogenase</fullName>
    </submittedName>
    <submittedName>
        <fullName evidence="8">6-phosphogluconate dehydrogenase</fullName>
    </submittedName>
</protein>
<dbReference type="Gene3D" id="3.40.50.720">
    <property type="entry name" value="NAD(P)-binding Rossmann-like Domain"/>
    <property type="match status" value="1"/>
</dbReference>
<dbReference type="GO" id="GO:0051287">
    <property type="term" value="F:NAD binding"/>
    <property type="evidence" value="ECO:0007669"/>
    <property type="project" value="InterPro"/>
</dbReference>
<evidence type="ECO:0000313" key="7">
    <source>
        <dbReference type="EMBL" id="GFG49471.1"/>
    </source>
</evidence>
<dbReference type="EMBL" id="PDCP01000049">
    <property type="protein sequence ID" value="PEG35188.1"/>
    <property type="molecule type" value="Genomic_DNA"/>
</dbReference>
<keyword evidence="3" id="KW-0520">NAD</keyword>
<dbReference type="PIRSF" id="PIRSF000103">
    <property type="entry name" value="HIBADH"/>
    <property type="match status" value="1"/>
</dbReference>
<evidence type="ECO:0000259" key="5">
    <source>
        <dbReference type="Pfam" id="PF03446"/>
    </source>
</evidence>
<proteinExistence type="inferred from homology"/>
<dbReference type="PANTHER" id="PTHR43580:SF2">
    <property type="entry name" value="CYTOKINE-LIKE NUCLEAR FACTOR N-PAC"/>
    <property type="match status" value="1"/>
</dbReference>
<dbReference type="InterPro" id="IPR036291">
    <property type="entry name" value="NAD(P)-bd_dom_sf"/>
</dbReference>
<feature type="domain" description="6-phosphogluconate dehydrogenase NADP-binding" evidence="5">
    <location>
        <begin position="4"/>
        <end position="159"/>
    </location>
</feature>
<dbReference type="AlphaFoldDB" id="A0A2A7MVJ5"/>
<dbReference type="GO" id="GO:0050661">
    <property type="term" value="F:NADP binding"/>
    <property type="evidence" value="ECO:0007669"/>
    <property type="project" value="InterPro"/>
</dbReference>
<dbReference type="RefSeq" id="WP_097942328.1">
    <property type="nucleotide sequence ID" value="NZ_BLKS01000001.1"/>
</dbReference>
<evidence type="ECO:0000256" key="3">
    <source>
        <dbReference type="ARBA" id="ARBA00023027"/>
    </source>
</evidence>
<dbReference type="Proteomes" id="UP000220914">
    <property type="component" value="Unassembled WGS sequence"/>
</dbReference>
<dbReference type="GO" id="GO:0016491">
    <property type="term" value="F:oxidoreductase activity"/>
    <property type="evidence" value="ECO:0007669"/>
    <property type="project" value="UniProtKB-KW"/>
</dbReference>
<reference evidence="7" key="3">
    <citation type="submission" date="2020-02" db="EMBL/GenBank/DDBJ databases">
        <authorList>
            <person name="Matsumoto Y."/>
            <person name="Motooka D."/>
            <person name="Nakamura S."/>
        </authorList>
    </citation>
    <scope>NUCLEOTIDE SEQUENCE</scope>
    <source>
        <strain evidence="7">JCM 6377</strain>
    </source>
</reference>
<dbReference type="InterPro" id="IPR015815">
    <property type="entry name" value="HIBADH-related"/>
</dbReference>
<sequence length="297" mass="31948">MANLGWLGTGRMGAAMVGRLLDAGNTVAVWNRTEAKTVPLAKRGAKVVAEIVDLCEADIVFIMVSTPRDLHEVVRGPKGLLSGDRKPSVIVDCSTVSAEASADIRRAVTAEEVEFLAAPISGNPHVVAEGHSCIVASGPRSTFDKVLQYLKQIAEVAVHAGTEEQSRLVKLCHNLYLGIIVQGLVEVISLAEKGGTSREAFLEFLNATVLGCDWMRKRTPDLVQLDWTPTFTTELLRKDFDLGLAAARELEVPMPAGAAVHQLIQSAIGTGLREEDFLSLYVQQARSAHLMPLAADS</sequence>
<evidence type="ECO:0000313" key="8">
    <source>
        <dbReference type="EMBL" id="PEG35188.1"/>
    </source>
</evidence>
<evidence type="ECO:0000313" key="10">
    <source>
        <dbReference type="Proteomes" id="UP000465302"/>
    </source>
</evidence>
<organism evidence="8 9">
    <name type="scientific">Mycolicibacterium agri</name>
    <name type="common">Mycobacterium agri</name>
    <dbReference type="NCBI Taxonomy" id="36811"/>
    <lineage>
        <taxon>Bacteria</taxon>
        <taxon>Bacillati</taxon>
        <taxon>Actinomycetota</taxon>
        <taxon>Actinomycetes</taxon>
        <taxon>Mycobacteriales</taxon>
        <taxon>Mycobacteriaceae</taxon>
        <taxon>Mycolicibacterium</taxon>
    </lineage>
</organism>
<comment type="similarity">
    <text evidence="1">Belongs to the HIBADH-related family.</text>
</comment>
<dbReference type="Gene3D" id="1.10.1040.10">
    <property type="entry name" value="N-(1-d-carboxylethyl)-l-norvaline Dehydrogenase, domain 2"/>
    <property type="match status" value="1"/>
</dbReference>
<dbReference type="OrthoDB" id="3185659at2"/>
<dbReference type="Pfam" id="PF14833">
    <property type="entry name" value="NAD_binding_11"/>
    <property type="match status" value="1"/>
</dbReference>
<dbReference type="Proteomes" id="UP000465302">
    <property type="component" value="Unassembled WGS sequence"/>
</dbReference>
<reference evidence="8 9" key="1">
    <citation type="submission" date="2017-10" db="EMBL/GenBank/DDBJ databases">
        <title>The new phylogeny of genus Mycobacterium.</title>
        <authorList>
            <person name="Tortoli E."/>
            <person name="Trovato A."/>
            <person name="Cirillo D.M."/>
        </authorList>
    </citation>
    <scope>NUCLEOTIDE SEQUENCE [LARGE SCALE GENOMIC DNA]</scope>
    <source>
        <strain evidence="8 9">CCUG37673</strain>
    </source>
</reference>
<dbReference type="SUPFAM" id="SSF51735">
    <property type="entry name" value="NAD(P)-binding Rossmann-fold domains"/>
    <property type="match status" value="1"/>
</dbReference>
<dbReference type="PANTHER" id="PTHR43580">
    <property type="entry name" value="OXIDOREDUCTASE GLYR1-RELATED"/>
    <property type="match status" value="1"/>
</dbReference>
<dbReference type="InterPro" id="IPR051265">
    <property type="entry name" value="HIBADH-related_NP60_sf"/>
</dbReference>
<reference evidence="7 10" key="2">
    <citation type="journal article" date="2019" name="Emerg. Microbes Infect.">
        <title>Comprehensive subspecies identification of 175 nontuberculous mycobacteria species based on 7547 genomic profiles.</title>
        <authorList>
            <person name="Matsumoto Y."/>
            <person name="Kinjo T."/>
            <person name="Motooka D."/>
            <person name="Nabeya D."/>
            <person name="Jung N."/>
            <person name="Uechi K."/>
            <person name="Horii T."/>
            <person name="Iida T."/>
            <person name="Fujita J."/>
            <person name="Nakamura S."/>
        </authorList>
    </citation>
    <scope>NUCLEOTIDE SEQUENCE [LARGE SCALE GENOMIC DNA]</scope>
    <source>
        <strain evidence="7 10">JCM 6377</strain>
    </source>
</reference>
<gene>
    <name evidence="8" type="ORF">CQY20_22660</name>
    <name evidence="7" type="ORF">MAGR_09120</name>
</gene>
<dbReference type="InterPro" id="IPR008927">
    <property type="entry name" value="6-PGluconate_DH-like_C_sf"/>
</dbReference>
<feature type="active site" evidence="4">
    <location>
        <position position="170"/>
    </location>
</feature>
<evidence type="ECO:0000259" key="6">
    <source>
        <dbReference type="Pfam" id="PF14833"/>
    </source>
</evidence>
<keyword evidence="2" id="KW-0560">Oxidoreductase</keyword>
<dbReference type="SUPFAM" id="SSF48179">
    <property type="entry name" value="6-phosphogluconate dehydrogenase C-terminal domain-like"/>
    <property type="match status" value="1"/>
</dbReference>
<evidence type="ECO:0000256" key="1">
    <source>
        <dbReference type="ARBA" id="ARBA00009080"/>
    </source>
</evidence>
<dbReference type="InterPro" id="IPR029154">
    <property type="entry name" value="HIBADH-like_NADP-bd"/>
</dbReference>
<evidence type="ECO:0000256" key="2">
    <source>
        <dbReference type="ARBA" id="ARBA00023002"/>
    </source>
</evidence>
<keyword evidence="9" id="KW-1185">Reference proteome</keyword>
<dbReference type="EMBL" id="BLKS01000001">
    <property type="protein sequence ID" value="GFG49471.1"/>
    <property type="molecule type" value="Genomic_DNA"/>
</dbReference>
<accession>A0A2A7MVJ5</accession>